<reference evidence="3" key="1">
    <citation type="journal article" date="2021" name="PeerJ">
        <title>Extensive microbial diversity within the chicken gut microbiome revealed by metagenomics and culture.</title>
        <authorList>
            <person name="Gilroy R."/>
            <person name="Ravi A."/>
            <person name="Getino M."/>
            <person name="Pursley I."/>
            <person name="Horton D.L."/>
            <person name="Alikhan N.F."/>
            <person name="Baker D."/>
            <person name="Gharbi K."/>
            <person name="Hall N."/>
            <person name="Watson M."/>
            <person name="Adriaenssens E.M."/>
            <person name="Foster-Nyarko E."/>
            <person name="Jarju S."/>
            <person name="Secka A."/>
            <person name="Antonio M."/>
            <person name="Oren A."/>
            <person name="Chaudhuri R.R."/>
            <person name="La Ragione R."/>
            <person name="Hildebrand F."/>
            <person name="Pallen M.J."/>
        </authorList>
    </citation>
    <scope>NUCLEOTIDE SEQUENCE</scope>
    <source>
        <strain evidence="3">ChiGjej5B5-22894</strain>
    </source>
</reference>
<feature type="compositionally biased region" description="Basic and acidic residues" evidence="1">
    <location>
        <begin position="37"/>
        <end position="48"/>
    </location>
</feature>
<keyword evidence="2" id="KW-0472">Membrane</keyword>
<gene>
    <name evidence="3" type="ORF">K8V81_08080</name>
</gene>
<feature type="transmembrane region" description="Helical" evidence="2">
    <location>
        <begin position="53"/>
        <end position="75"/>
    </location>
</feature>
<dbReference type="EMBL" id="DYUE01000185">
    <property type="protein sequence ID" value="HJG91670.1"/>
    <property type="molecule type" value="Genomic_DNA"/>
</dbReference>
<feature type="transmembrane region" description="Helical" evidence="2">
    <location>
        <begin position="174"/>
        <end position="191"/>
    </location>
</feature>
<dbReference type="Proteomes" id="UP000742460">
    <property type="component" value="Unassembled WGS sequence"/>
</dbReference>
<evidence type="ECO:0000256" key="1">
    <source>
        <dbReference type="SAM" id="MobiDB-lite"/>
    </source>
</evidence>
<evidence type="ECO:0000313" key="3">
    <source>
        <dbReference type="EMBL" id="HJG91670.1"/>
    </source>
</evidence>
<dbReference type="AlphaFoldDB" id="A0A921SX62"/>
<organism evidence="3 4">
    <name type="scientific">Brachybacterium massiliense</name>
    <dbReference type="NCBI Taxonomy" id="1755098"/>
    <lineage>
        <taxon>Bacteria</taxon>
        <taxon>Bacillati</taxon>
        <taxon>Actinomycetota</taxon>
        <taxon>Actinomycetes</taxon>
        <taxon>Micrococcales</taxon>
        <taxon>Dermabacteraceae</taxon>
        <taxon>Brachybacterium</taxon>
    </lineage>
</organism>
<evidence type="ECO:0000256" key="2">
    <source>
        <dbReference type="SAM" id="Phobius"/>
    </source>
</evidence>
<feature type="compositionally biased region" description="Basic and acidic residues" evidence="1">
    <location>
        <begin position="1"/>
        <end position="11"/>
    </location>
</feature>
<feature type="transmembrane region" description="Helical" evidence="2">
    <location>
        <begin position="87"/>
        <end position="112"/>
    </location>
</feature>
<evidence type="ECO:0000313" key="4">
    <source>
        <dbReference type="Proteomes" id="UP000742460"/>
    </source>
</evidence>
<name>A0A921SX62_9MICO</name>
<feature type="region of interest" description="Disordered" evidence="1">
    <location>
        <begin position="1"/>
        <end position="48"/>
    </location>
</feature>
<protein>
    <recommendedName>
        <fullName evidence="5">DUF3180 domain-containing protein</fullName>
    </recommendedName>
</protein>
<sequence length="205" mass="21576">MISEHRPDVGPERSGPSGLGEAGAAPRLDAQGMPVERAARDGDAPTRERGPSLLLPALVSAAGVLLAGFEVFSLVTMDLPEGEPLPLHRAVLAGALAMGGFSVTRLLQLLVFASRRRRRRQAGQELAEVAWQLTDAHTVHGVWALAVSGSIALMGLLGLWSLLDGIPSGLEPGWPLLLIGAGLALLVRCVWMRTSASWEGAPEAF</sequence>
<proteinExistence type="predicted"/>
<comment type="caution">
    <text evidence="3">The sequence shown here is derived from an EMBL/GenBank/DDBJ whole genome shotgun (WGS) entry which is preliminary data.</text>
</comment>
<keyword evidence="2" id="KW-1133">Transmembrane helix</keyword>
<keyword evidence="2" id="KW-0812">Transmembrane</keyword>
<evidence type="ECO:0008006" key="5">
    <source>
        <dbReference type="Google" id="ProtNLM"/>
    </source>
</evidence>
<reference evidence="3" key="2">
    <citation type="submission" date="2021-09" db="EMBL/GenBank/DDBJ databases">
        <authorList>
            <person name="Gilroy R."/>
        </authorList>
    </citation>
    <scope>NUCLEOTIDE SEQUENCE</scope>
    <source>
        <strain evidence="3">ChiGjej5B5-22894</strain>
    </source>
</reference>
<accession>A0A921SX62</accession>
<feature type="transmembrane region" description="Helical" evidence="2">
    <location>
        <begin position="142"/>
        <end position="162"/>
    </location>
</feature>